<dbReference type="KEGG" id="egt:105970632"/>
<evidence type="ECO:0000256" key="2">
    <source>
        <dbReference type="ARBA" id="ARBA00004877"/>
    </source>
</evidence>
<dbReference type="OrthoDB" id="411524at2759"/>
<dbReference type="PhylomeDB" id="A0A022RX95"/>
<dbReference type="eggNOG" id="ENOG502QRCX">
    <property type="taxonomic scope" value="Eukaryota"/>
</dbReference>
<name>A0A022RX95_ERYGU</name>
<gene>
    <name evidence="8" type="ORF">MIMGU_mgv1a009521mg</name>
</gene>
<dbReference type="EMBL" id="KI630210">
    <property type="protein sequence ID" value="EYU44679.1"/>
    <property type="molecule type" value="Genomic_DNA"/>
</dbReference>
<dbReference type="EC" id="2.4.1.-" evidence="6"/>
<evidence type="ECO:0000256" key="6">
    <source>
        <dbReference type="RuleBase" id="RU362027"/>
    </source>
</evidence>
<evidence type="ECO:0000313" key="9">
    <source>
        <dbReference type="Proteomes" id="UP000030748"/>
    </source>
</evidence>
<keyword evidence="7" id="KW-0732">Signal</keyword>
<protein>
    <recommendedName>
        <fullName evidence="6">Hexosyltransferase</fullName>
        <ecNumber evidence="6">2.4.1.-</ecNumber>
    </recommendedName>
</protein>
<evidence type="ECO:0000256" key="5">
    <source>
        <dbReference type="ARBA" id="ARBA00022679"/>
    </source>
</evidence>
<evidence type="ECO:0000256" key="7">
    <source>
        <dbReference type="SAM" id="SignalP"/>
    </source>
</evidence>
<feature type="chain" id="PRO_5001505226" description="Hexosyltransferase" evidence="7">
    <location>
        <begin position="26"/>
        <end position="339"/>
    </location>
</feature>
<comment type="similarity">
    <text evidence="3 6">Belongs to the glycosyltransferase 8 family.</text>
</comment>
<evidence type="ECO:0000256" key="4">
    <source>
        <dbReference type="ARBA" id="ARBA00022676"/>
    </source>
</evidence>
<dbReference type="PANTHER" id="PTHR13778:SF57">
    <property type="entry name" value="GALACTURONOSYLTRANSFERASE-LIKE 10-RELATED"/>
    <property type="match status" value="1"/>
</dbReference>
<evidence type="ECO:0000256" key="1">
    <source>
        <dbReference type="ARBA" id="ARBA00004606"/>
    </source>
</evidence>
<proteinExistence type="inferred from homology"/>
<dbReference type="InterPro" id="IPR029044">
    <property type="entry name" value="Nucleotide-diphossugar_trans"/>
</dbReference>
<feature type="signal peptide" evidence="7">
    <location>
        <begin position="1"/>
        <end position="25"/>
    </location>
</feature>
<dbReference type="InterPro" id="IPR050748">
    <property type="entry name" value="Glycosyltrans_8_dom-fam"/>
</dbReference>
<comment type="subcellular location">
    <subcellularLocation>
        <location evidence="1">Membrane</location>
        <topology evidence="1">Single-pass type II membrane protein</topology>
    </subcellularLocation>
</comment>
<dbReference type="InterPro" id="IPR002495">
    <property type="entry name" value="Glyco_trans_8"/>
</dbReference>
<dbReference type="Gene3D" id="3.90.550.10">
    <property type="entry name" value="Spore Coat Polysaccharide Biosynthesis Protein SpsA, Chain A"/>
    <property type="match status" value="1"/>
</dbReference>
<dbReference type="Pfam" id="PF01501">
    <property type="entry name" value="Glyco_transf_8"/>
    <property type="match status" value="1"/>
</dbReference>
<dbReference type="OMA" id="NIQKLWN"/>
<dbReference type="AlphaFoldDB" id="A0A022RX95"/>
<dbReference type="GO" id="GO:0016020">
    <property type="term" value="C:membrane"/>
    <property type="evidence" value="ECO:0007669"/>
    <property type="project" value="UniProtKB-SubCell"/>
</dbReference>
<keyword evidence="9" id="KW-1185">Reference proteome</keyword>
<dbReference type="SUPFAM" id="SSF53448">
    <property type="entry name" value="Nucleotide-diphospho-sugar transferases"/>
    <property type="match status" value="1"/>
</dbReference>
<dbReference type="PANTHER" id="PTHR13778">
    <property type="entry name" value="GLYCOSYLTRANSFERASE 8 DOMAIN-CONTAINING PROTEIN"/>
    <property type="match status" value="1"/>
</dbReference>
<keyword evidence="4" id="KW-0328">Glycosyltransferase</keyword>
<dbReference type="GO" id="GO:0005794">
    <property type="term" value="C:Golgi apparatus"/>
    <property type="evidence" value="ECO:0000318"/>
    <property type="project" value="GO_Central"/>
</dbReference>
<sequence>MIHHRIRQSFIWALTLALLLSATHSIRIFPQDSTNTEYTEAPIYNNGNQCQNPSLIIHIAMTLDSKYLRGSIASVHSILKHASCPQSIHFHFITATSAAFDLNNVVESVFPNLSFEIHPFANEEKIKQLISHSIRPALEEPLNYARIYLSEILDSSVARVVYIDSDTIVVDDIRNLWSTALTGSRVIGAPEYCNANFTTYFNNGFWADPVLSSVFAGKRPCYFNTGVMVIDLERWRKGDYTKRIEGWMEIQKQRRIYELGSLPPFMLVFGGDIEGIDHRWNQHGLGGDNLVNSCRSLHPGRVSLLHWSGKGKPWVRLDRGSPCPVDLLWAPYDLRRTNM</sequence>
<evidence type="ECO:0000256" key="3">
    <source>
        <dbReference type="ARBA" id="ARBA00006351"/>
    </source>
</evidence>
<reference evidence="8 9" key="1">
    <citation type="journal article" date="2013" name="Proc. Natl. Acad. Sci. U.S.A.">
        <title>Fine-scale variation in meiotic recombination in Mimulus inferred from population shotgun sequencing.</title>
        <authorList>
            <person name="Hellsten U."/>
            <person name="Wright K.M."/>
            <person name="Jenkins J."/>
            <person name="Shu S."/>
            <person name="Yuan Y."/>
            <person name="Wessler S.R."/>
            <person name="Schmutz J."/>
            <person name="Willis J.H."/>
            <person name="Rokhsar D.S."/>
        </authorList>
    </citation>
    <scope>NUCLEOTIDE SEQUENCE [LARGE SCALE GENOMIC DNA]</scope>
    <source>
        <strain evidence="9">cv. DUN x IM62</strain>
    </source>
</reference>
<keyword evidence="5" id="KW-0808">Transferase</keyword>
<accession>A0A022RX95</accession>
<dbReference type="Proteomes" id="UP000030748">
    <property type="component" value="Unassembled WGS sequence"/>
</dbReference>
<comment type="pathway">
    <text evidence="2">Glycan metabolism; pectin biosynthesis.</text>
</comment>
<dbReference type="GO" id="GO:0016757">
    <property type="term" value="F:glycosyltransferase activity"/>
    <property type="evidence" value="ECO:0007669"/>
    <property type="project" value="UniProtKB-KW"/>
</dbReference>
<organism evidence="8 9">
    <name type="scientific">Erythranthe guttata</name>
    <name type="common">Yellow monkey flower</name>
    <name type="synonym">Mimulus guttatus</name>
    <dbReference type="NCBI Taxonomy" id="4155"/>
    <lineage>
        <taxon>Eukaryota</taxon>
        <taxon>Viridiplantae</taxon>
        <taxon>Streptophyta</taxon>
        <taxon>Embryophyta</taxon>
        <taxon>Tracheophyta</taxon>
        <taxon>Spermatophyta</taxon>
        <taxon>Magnoliopsida</taxon>
        <taxon>eudicotyledons</taxon>
        <taxon>Gunneridae</taxon>
        <taxon>Pentapetalae</taxon>
        <taxon>asterids</taxon>
        <taxon>lamiids</taxon>
        <taxon>Lamiales</taxon>
        <taxon>Phrymaceae</taxon>
        <taxon>Erythranthe</taxon>
    </lineage>
</organism>
<evidence type="ECO:0000313" key="8">
    <source>
        <dbReference type="EMBL" id="EYU44679.1"/>
    </source>
</evidence>